<evidence type="ECO:0000313" key="2">
    <source>
        <dbReference type="EMBL" id="KKK81722.1"/>
    </source>
</evidence>
<comment type="caution">
    <text evidence="2">The sequence shown here is derived from an EMBL/GenBank/DDBJ whole genome shotgun (WGS) entry which is preliminary data.</text>
</comment>
<proteinExistence type="predicted"/>
<name>A0A0F8YJY6_9ZZZZ</name>
<feature type="non-terminal residue" evidence="2">
    <location>
        <position position="1"/>
    </location>
</feature>
<dbReference type="EMBL" id="LAZR01052997">
    <property type="protein sequence ID" value="KKK81722.1"/>
    <property type="molecule type" value="Genomic_DNA"/>
</dbReference>
<dbReference type="InterPro" id="IPR025109">
    <property type="entry name" value="DUF4031"/>
</dbReference>
<sequence length="78" mass="9200">CRVRHVILTDGVRLVSDQSLEELHAFAARIGLTRRRFHGVRRRPPHPHYDLKAFRGRALVYGAREVETRDLLRRMVRS</sequence>
<dbReference type="AlphaFoldDB" id="A0A0F8YJY6"/>
<protein>
    <recommendedName>
        <fullName evidence="1">DUF4031 domain-containing protein</fullName>
    </recommendedName>
</protein>
<gene>
    <name evidence="2" type="ORF">LCGC14_2810630</name>
</gene>
<feature type="domain" description="DUF4031" evidence="1">
    <location>
        <begin position="14"/>
        <end position="77"/>
    </location>
</feature>
<dbReference type="Pfam" id="PF13223">
    <property type="entry name" value="DUF4031"/>
    <property type="match status" value="1"/>
</dbReference>
<evidence type="ECO:0000259" key="1">
    <source>
        <dbReference type="Pfam" id="PF13223"/>
    </source>
</evidence>
<organism evidence="2">
    <name type="scientific">marine sediment metagenome</name>
    <dbReference type="NCBI Taxonomy" id="412755"/>
    <lineage>
        <taxon>unclassified sequences</taxon>
        <taxon>metagenomes</taxon>
        <taxon>ecological metagenomes</taxon>
    </lineage>
</organism>
<accession>A0A0F8YJY6</accession>
<reference evidence="2" key="1">
    <citation type="journal article" date="2015" name="Nature">
        <title>Complex archaea that bridge the gap between prokaryotes and eukaryotes.</title>
        <authorList>
            <person name="Spang A."/>
            <person name="Saw J.H."/>
            <person name="Jorgensen S.L."/>
            <person name="Zaremba-Niedzwiedzka K."/>
            <person name="Martijn J."/>
            <person name="Lind A.E."/>
            <person name="van Eijk R."/>
            <person name="Schleper C."/>
            <person name="Guy L."/>
            <person name="Ettema T.J."/>
        </authorList>
    </citation>
    <scope>NUCLEOTIDE SEQUENCE</scope>
</reference>